<protein>
    <recommendedName>
        <fullName evidence="5">Xylanolytic transcriptional activator regulatory domain-containing protein</fullName>
    </recommendedName>
</protein>
<evidence type="ECO:0000313" key="7">
    <source>
        <dbReference type="Proteomes" id="UP000033647"/>
    </source>
</evidence>
<organism evidence="6 7">
    <name type="scientific">Zymoseptoria brevis</name>
    <dbReference type="NCBI Taxonomy" id="1047168"/>
    <lineage>
        <taxon>Eukaryota</taxon>
        <taxon>Fungi</taxon>
        <taxon>Dikarya</taxon>
        <taxon>Ascomycota</taxon>
        <taxon>Pezizomycotina</taxon>
        <taxon>Dothideomycetes</taxon>
        <taxon>Dothideomycetidae</taxon>
        <taxon>Mycosphaerellales</taxon>
        <taxon>Mycosphaerellaceae</taxon>
        <taxon>Zymoseptoria</taxon>
    </lineage>
</organism>
<dbReference type="Pfam" id="PF04082">
    <property type="entry name" value="Fungal_trans"/>
    <property type="match status" value="1"/>
</dbReference>
<evidence type="ECO:0000256" key="2">
    <source>
        <dbReference type="ARBA" id="ARBA00023242"/>
    </source>
</evidence>
<evidence type="ECO:0000256" key="3">
    <source>
        <dbReference type="SAM" id="MobiDB-lite"/>
    </source>
</evidence>
<dbReference type="OrthoDB" id="3014581at2759"/>
<dbReference type="EMBL" id="LAFY01000280">
    <property type="protein sequence ID" value="KJY01540.1"/>
    <property type="molecule type" value="Genomic_DNA"/>
</dbReference>
<dbReference type="SUPFAM" id="SSF103473">
    <property type="entry name" value="MFS general substrate transporter"/>
    <property type="match status" value="1"/>
</dbReference>
<feature type="compositionally biased region" description="Basic and acidic residues" evidence="3">
    <location>
        <begin position="9"/>
        <end position="23"/>
    </location>
</feature>
<dbReference type="PANTHER" id="PTHR31001:SF90">
    <property type="entry name" value="CENTROMERE DNA-BINDING PROTEIN COMPLEX CBF3 SUBUNIT B"/>
    <property type="match status" value="1"/>
</dbReference>
<dbReference type="Proteomes" id="UP000033647">
    <property type="component" value="Unassembled WGS sequence"/>
</dbReference>
<evidence type="ECO:0000256" key="1">
    <source>
        <dbReference type="ARBA" id="ARBA00004123"/>
    </source>
</evidence>
<name>A0A0F4GVU1_9PEZI</name>
<dbReference type="PANTHER" id="PTHR31001">
    <property type="entry name" value="UNCHARACTERIZED TRANSCRIPTIONAL REGULATORY PROTEIN"/>
    <property type="match status" value="1"/>
</dbReference>
<dbReference type="InterPro" id="IPR050613">
    <property type="entry name" value="Sec_Metabolite_Reg"/>
</dbReference>
<dbReference type="GO" id="GO:0003677">
    <property type="term" value="F:DNA binding"/>
    <property type="evidence" value="ECO:0007669"/>
    <property type="project" value="InterPro"/>
</dbReference>
<dbReference type="GO" id="GO:0006351">
    <property type="term" value="P:DNA-templated transcription"/>
    <property type="evidence" value="ECO:0007669"/>
    <property type="project" value="InterPro"/>
</dbReference>
<feature type="domain" description="Xylanolytic transcriptional activator regulatory" evidence="5">
    <location>
        <begin position="80"/>
        <end position="345"/>
    </location>
</feature>
<feature type="transmembrane region" description="Helical" evidence="4">
    <location>
        <begin position="636"/>
        <end position="655"/>
    </location>
</feature>
<dbReference type="GO" id="GO:0008270">
    <property type="term" value="F:zinc ion binding"/>
    <property type="evidence" value="ECO:0007669"/>
    <property type="project" value="InterPro"/>
</dbReference>
<dbReference type="Gene3D" id="1.20.1250.20">
    <property type="entry name" value="MFS general substrate transporter like domains"/>
    <property type="match status" value="1"/>
</dbReference>
<sequence>MLRAVTTPAEHRSRTDATRADEDSHLLESVGAHGDVVLPPYAARIAIHLQDLQQSLTPHLWSEVRNVSIPTAEVAYVFLDAYAIHLDSLQHLLHIESTRRMFARTYDRMRRGKEVDAGALCLILAICASVAYYYTEGSSSGNEIFDSVDTAYSLAVHWAKQGLYAMEQIQIATTSEPTLEAVQSLVMLAFVFYHMEGFTYRVRCMHPQALHMALSLGMNTVDHGGGQPQPYDQDDVIDREVRRKVWWHLTSTDWILAFMGGSQGDPSYSTRPENMKVNLPRNLNQQDLETQDGHFSRPAEEPTGMAYYLQRIKLAAICREVFETLWQPMRFGDPADVDYSIVSALDAMFENQLSELPRFMRLDIPDAQLRAEYGVLFTPALDLQRLIIHLMNHSRRCRIHMPFLIRAKTDPRFQSSRRKGLQSARAVVEIRRLAMSNKESGVAPLKLGGVLQHIFYATIALVMDLCVNRDDEGASLAEVREVLRIVATTRTSSPMATRFHESLTETLRKHNVVLPDVAARANSASVHGTATLPLAYAADLSPAIDLGGDELWEQFLNTTAPAWSAQDWDSLLFDIDMQSIENLAFHLVSILNAASLATSVAGLIVWTMAYGFTSGAILSLQLACATGLVPDSIRGAAIGAAMGSVSLTGLFGAPVAGKLVEKGYGSLSGFAGAMLLGGVVMVGMSRFVKNKELWAKT</sequence>
<dbReference type="AlphaFoldDB" id="A0A0F4GVU1"/>
<gene>
    <name evidence="6" type="ORF">TI39_contig288g00015</name>
</gene>
<feature type="transmembrane region" description="Helical" evidence="4">
    <location>
        <begin position="667"/>
        <end position="688"/>
    </location>
</feature>
<comment type="subcellular location">
    <subcellularLocation>
        <location evidence="1">Nucleus</location>
    </subcellularLocation>
</comment>
<evidence type="ECO:0000259" key="5">
    <source>
        <dbReference type="Pfam" id="PF04082"/>
    </source>
</evidence>
<dbReference type="InterPro" id="IPR036259">
    <property type="entry name" value="MFS_trans_sf"/>
</dbReference>
<reference evidence="6 7" key="1">
    <citation type="submission" date="2015-03" db="EMBL/GenBank/DDBJ databases">
        <title>RNA-seq based gene annotation and comparative genomics of four Zymoseptoria species reveal species-specific pathogenicity related genes and transposable element activity.</title>
        <authorList>
            <person name="Grandaubert J."/>
            <person name="Bhattacharyya A."/>
            <person name="Stukenbrock E.H."/>
        </authorList>
    </citation>
    <scope>NUCLEOTIDE SEQUENCE [LARGE SCALE GENOMIC DNA]</scope>
    <source>
        <strain evidence="6 7">Zb18110</strain>
    </source>
</reference>
<dbReference type="InterPro" id="IPR007219">
    <property type="entry name" value="XnlR_reg_dom"/>
</dbReference>
<keyword evidence="7" id="KW-1185">Reference proteome</keyword>
<keyword evidence="4" id="KW-0472">Membrane</keyword>
<accession>A0A0F4GVU1</accession>
<proteinExistence type="predicted"/>
<feature type="region of interest" description="Disordered" evidence="3">
    <location>
        <begin position="1"/>
        <end position="23"/>
    </location>
</feature>
<comment type="caution">
    <text evidence="6">The sequence shown here is derived from an EMBL/GenBank/DDBJ whole genome shotgun (WGS) entry which is preliminary data.</text>
</comment>
<evidence type="ECO:0000256" key="4">
    <source>
        <dbReference type="SAM" id="Phobius"/>
    </source>
</evidence>
<keyword evidence="2" id="KW-0539">Nucleus</keyword>
<dbReference type="STRING" id="1047168.A0A0F4GVU1"/>
<evidence type="ECO:0000313" key="6">
    <source>
        <dbReference type="EMBL" id="KJY01540.1"/>
    </source>
</evidence>
<dbReference type="CDD" id="cd12148">
    <property type="entry name" value="fungal_TF_MHR"/>
    <property type="match status" value="1"/>
</dbReference>
<keyword evidence="4" id="KW-0812">Transmembrane</keyword>
<keyword evidence="4" id="KW-1133">Transmembrane helix</keyword>
<dbReference type="GO" id="GO:0005634">
    <property type="term" value="C:nucleus"/>
    <property type="evidence" value="ECO:0007669"/>
    <property type="project" value="UniProtKB-SubCell"/>
</dbReference>